<accession>A0A5N6RFG2</accession>
<proteinExistence type="predicted"/>
<dbReference type="Proteomes" id="UP000327013">
    <property type="component" value="Chromosome 6"/>
</dbReference>
<dbReference type="EMBL" id="CM017326">
    <property type="protein sequence ID" value="KAE8076550.1"/>
    <property type="molecule type" value="Genomic_DNA"/>
</dbReference>
<feature type="compositionally biased region" description="Basic and acidic residues" evidence="1">
    <location>
        <begin position="27"/>
        <end position="37"/>
    </location>
</feature>
<feature type="signal peptide" evidence="2">
    <location>
        <begin position="1"/>
        <end position="17"/>
    </location>
</feature>
<dbReference type="AlphaFoldDB" id="A0A5N6RFG2"/>
<evidence type="ECO:0000256" key="2">
    <source>
        <dbReference type="SAM" id="SignalP"/>
    </source>
</evidence>
<feature type="chain" id="PRO_5024304816" evidence="2">
    <location>
        <begin position="18"/>
        <end position="124"/>
    </location>
</feature>
<name>A0A5N6RFG2_9ROSI</name>
<evidence type="ECO:0000256" key="1">
    <source>
        <dbReference type="SAM" id="MobiDB-lite"/>
    </source>
</evidence>
<organism evidence="3 4">
    <name type="scientific">Carpinus fangiana</name>
    <dbReference type="NCBI Taxonomy" id="176857"/>
    <lineage>
        <taxon>Eukaryota</taxon>
        <taxon>Viridiplantae</taxon>
        <taxon>Streptophyta</taxon>
        <taxon>Embryophyta</taxon>
        <taxon>Tracheophyta</taxon>
        <taxon>Spermatophyta</taxon>
        <taxon>Magnoliopsida</taxon>
        <taxon>eudicotyledons</taxon>
        <taxon>Gunneridae</taxon>
        <taxon>Pentapetalae</taxon>
        <taxon>rosids</taxon>
        <taxon>fabids</taxon>
        <taxon>Fagales</taxon>
        <taxon>Betulaceae</taxon>
        <taxon>Carpinus</taxon>
    </lineage>
</organism>
<evidence type="ECO:0000313" key="4">
    <source>
        <dbReference type="Proteomes" id="UP000327013"/>
    </source>
</evidence>
<gene>
    <name evidence="3" type="ORF">FH972_015193</name>
</gene>
<feature type="region of interest" description="Disordered" evidence="1">
    <location>
        <begin position="20"/>
        <end position="48"/>
    </location>
</feature>
<keyword evidence="4" id="KW-1185">Reference proteome</keyword>
<reference evidence="3 4" key="1">
    <citation type="submission" date="2019-06" db="EMBL/GenBank/DDBJ databases">
        <title>A chromosomal-level reference genome of Carpinus fangiana (Coryloideae, Betulaceae).</title>
        <authorList>
            <person name="Yang X."/>
            <person name="Wang Z."/>
            <person name="Zhang L."/>
            <person name="Hao G."/>
            <person name="Liu J."/>
            <person name="Yang Y."/>
        </authorList>
    </citation>
    <scope>NUCLEOTIDE SEQUENCE [LARGE SCALE GENOMIC DNA]</scope>
    <source>
        <strain evidence="3">Cfa_2016G</strain>
        <tissue evidence="3">Leaf</tissue>
    </source>
</reference>
<protein>
    <submittedName>
        <fullName evidence="3">Uncharacterized protein</fullName>
    </submittedName>
</protein>
<evidence type="ECO:0000313" key="3">
    <source>
        <dbReference type="EMBL" id="KAE8076550.1"/>
    </source>
</evidence>
<sequence>MGLLWLLPLMVLSRCLSCNHPPSCGDRSPKRRSEPSDKNNAGIPSHQDPILNKTKVFALMWRPNLTGGPSQISTSSWNGKELAGRPSQNSLTVLSQFHGQDLAEKEHEVLGLVLEPPIFPLASG</sequence>
<keyword evidence="2" id="KW-0732">Signal</keyword>